<evidence type="ECO:0000313" key="1">
    <source>
        <dbReference type="EMBL" id="KVN85791.1"/>
    </source>
</evidence>
<protein>
    <submittedName>
        <fullName evidence="2">Uncharacterized protein</fullName>
    </submittedName>
</protein>
<comment type="caution">
    <text evidence="2">The sequence shown here is derived from an EMBL/GenBank/DDBJ whole genome shotgun (WGS) entry which is preliminary data.</text>
</comment>
<dbReference type="OrthoDB" id="9133067at2"/>
<evidence type="ECO:0000313" key="2">
    <source>
        <dbReference type="EMBL" id="KWD92721.1"/>
    </source>
</evidence>
<name>A0A118RCC2_9BURK</name>
<gene>
    <name evidence="1" type="ORF">WJ68_12340</name>
    <name evidence="2" type="ORF">WL73_28025</name>
</gene>
<dbReference type="EMBL" id="LPIX01000105">
    <property type="protein sequence ID" value="KWD92721.1"/>
    <property type="molecule type" value="Genomic_DNA"/>
</dbReference>
<dbReference type="Proteomes" id="UP000057910">
    <property type="component" value="Unassembled WGS sequence"/>
</dbReference>
<dbReference type="AlphaFoldDB" id="A0A118RCC2"/>
<evidence type="ECO:0000313" key="4">
    <source>
        <dbReference type="Proteomes" id="UP000062998"/>
    </source>
</evidence>
<reference evidence="3 4" key="1">
    <citation type="submission" date="2015-11" db="EMBL/GenBank/DDBJ databases">
        <title>Expanding the genomic diversity of Burkholderia species for the development of highly accurate diagnostics.</title>
        <authorList>
            <person name="Sahl J."/>
            <person name="Keim P."/>
            <person name="Wagner D."/>
        </authorList>
    </citation>
    <scope>NUCLEOTIDE SEQUENCE [LARGE SCALE GENOMIC DNA]</scope>
    <source>
        <strain evidence="1 3">MSMB1585WGS</strain>
        <strain evidence="2 4">MSMB2167WGS</strain>
    </source>
</reference>
<organism evidence="2 4">
    <name type="scientific">Burkholderia ubonensis</name>
    <dbReference type="NCBI Taxonomy" id="101571"/>
    <lineage>
        <taxon>Bacteria</taxon>
        <taxon>Pseudomonadati</taxon>
        <taxon>Pseudomonadota</taxon>
        <taxon>Betaproteobacteria</taxon>
        <taxon>Burkholderiales</taxon>
        <taxon>Burkholderiaceae</taxon>
        <taxon>Burkholderia</taxon>
        <taxon>Burkholderia cepacia complex</taxon>
    </lineage>
</organism>
<proteinExistence type="predicted"/>
<sequence>MEYTVAFTFSTSGEADTLSANLLLTGTNTISQAGNQPIQIQGIDAQTPSAALASLEFLQKSIAVQAATNTTDNPQYVKVVVPIKTSDSHLTGNFPFGGVPVRLQYRFIGTSSSGYIDVGDFSIPFPG</sequence>
<dbReference type="Proteomes" id="UP000062998">
    <property type="component" value="Unassembled WGS sequence"/>
</dbReference>
<dbReference type="EMBL" id="LPAD01000059">
    <property type="protein sequence ID" value="KVN85791.1"/>
    <property type="molecule type" value="Genomic_DNA"/>
</dbReference>
<evidence type="ECO:0000313" key="3">
    <source>
        <dbReference type="Proteomes" id="UP000057910"/>
    </source>
</evidence>
<accession>A0A118RCC2</accession>
<dbReference type="RefSeq" id="WP_059712388.1">
    <property type="nucleotide sequence ID" value="NZ_LOYE01000005.1"/>
</dbReference>